<gene>
    <name evidence="1" type="ORF">M9H77_25968</name>
</gene>
<accession>A0ACC0A8G0</accession>
<evidence type="ECO:0000313" key="2">
    <source>
        <dbReference type="Proteomes" id="UP001060085"/>
    </source>
</evidence>
<sequence>MEAASEGESNKNMNHSPSGGPKKPKRQMKTPFQLEVLEKTYANETYPSEATRAELSEKLGLTDRQLQMWFCHRRLKDKKEHAGMVAMKPRVNNSVGKKASVDSLRDEMVIAEPGSENGSGSDSGSGSGSESGQFDNGEDMPMVPARYFESPKTIMERRIIACVEAQLGEPLREDGPILGVEFDELPPGAFGTPIDSPEHQDQYRHSYDKKLYGPFDAKKNKAATRGLHESGELKIRSESYGQVGPAYLYESSVVGSTGKTLPLAQGNGHLSTEYSGEGQVSSANLLSHQGRMGLLSSPLNEDAFTSNNEDVIQMERKRKIDEARIEREVQANEKRIRKELEKQDILRRKREEQMKKEMERQDRERRKEEQRMMREQQRKEERFQREERREMERREKFMQKELLRAERKRQKEELRMEREAAKQKAAMERAAARRIAKESLELIEDERLELMELAASSKGLPSIVSLDYDTLQSLEMFRDSLCEFPPKSVKMKKPFAVQPWIDSENNVGNLLMVWRFCITFADVLGLWPFTLDEFIQAFHDYDSRLMGEIHIALLKLIIKDIEDVVRTPSGGPGTNQYSVVNPEGGHPQIVEGAYLWGFDIRTWQKHLNPLTWPEILRQFALSAGFGPQLKKKSAERVGLNDNDESKGCEDIVSTLRNGSAAVNAVAIMQEKGFSLQRKSRHRLTPGTVKFAAYHVLALEGSKGLNVLELADKIQKSGLRDLTTSKTPEASISVALSRDPILFERIAPSTYCVRPAYRKDPADAETVLSTAREKIQKYMNGFLAGQTAEDEERDDDSDCEVAEGPEVDDLGTPSDANKNATGNSIVTCSTSGKEGLLDDVAETAVPNGAKASNGDQGAEIDESKSGEPWVQGLTEGEYSDLSVEERLSALVSLVGVANEGNSIRVILEDRLDAANALKKQMWAEAQLDKRRMKEEFITKFSDSAYIAAVAEGSQSPLAVADSRNCEASINAPMKDDSAVQARSADNLPPEKISLANDTTFGQTTNMTQQNGYTAERSRLQMKAFIGHKAEEMYVYRSLPLGLDRRRNRYWLFVASPSSQDPGSGRIFVESPDGCWSLIDSEEALDALLVSLDTRGIRESHLHIMLQKIEVPFRELARKNLLGANVVGHIEKKIGNEVADLSTSPGSNDGTESPNSTVCGTSSESLEPSSSFKIELGRNDRERENALNRYQDLQIWMWKESFNSSILRGMNYGKKQRIPLLGICNLCLDSFMIEDGYCPSCHTTTTKLENGECFFEKCFEEKLKNEPMNFIVSNGTRPLRIRVMKALLICLEASVPHDALRSSWTEDFRRTWALKLLNASCTEDLLQMLTQFEGIIKRNHLSSDFETTEELLSYCALSKGVAYNSARPGFVPHLPWIPQTTAAVALRLLELDASIVYNPLEKPESHEEKKVENFIKLSSRFPHLEDRLKAEPMELSRDKQLKEERQDYLNINAPGSSKHRQVTRGRGGGRPRGKWPKGVAGSGSGKKKIKQRQTLTQVLMQQGEGTYGQKHGRGPRTVRKRRTDKKVAEETLTDGFDDKTSIGMLGGFSNYSGGAEKVMYTNDEAMMEEDRSNSMDDDDAVDSDENVPETTYDELGKWRADFGVVAPHRTGTEAMEMSEEEEEEEEGEGDDSDDENGRENFEGQIVGGRRNEYESDRQEDEEEEEEEEENSDEGSSGDSLVSGDYSD</sequence>
<protein>
    <submittedName>
        <fullName evidence="1">Uncharacterized protein</fullName>
    </submittedName>
</protein>
<proteinExistence type="predicted"/>
<comment type="caution">
    <text evidence="1">The sequence shown here is derived from an EMBL/GenBank/DDBJ whole genome shotgun (WGS) entry which is preliminary data.</text>
</comment>
<dbReference type="Proteomes" id="UP001060085">
    <property type="component" value="Linkage Group LG06"/>
</dbReference>
<evidence type="ECO:0000313" key="1">
    <source>
        <dbReference type="EMBL" id="KAI5657175.1"/>
    </source>
</evidence>
<reference evidence="2" key="1">
    <citation type="journal article" date="2023" name="Nat. Plants">
        <title>Single-cell RNA sequencing provides a high-resolution roadmap for understanding the multicellular compartmentation of specialized metabolism.</title>
        <authorList>
            <person name="Sun S."/>
            <person name="Shen X."/>
            <person name="Li Y."/>
            <person name="Li Y."/>
            <person name="Wang S."/>
            <person name="Li R."/>
            <person name="Zhang H."/>
            <person name="Shen G."/>
            <person name="Guo B."/>
            <person name="Wei J."/>
            <person name="Xu J."/>
            <person name="St-Pierre B."/>
            <person name="Chen S."/>
            <person name="Sun C."/>
        </authorList>
    </citation>
    <scope>NUCLEOTIDE SEQUENCE [LARGE SCALE GENOMIC DNA]</scope>
</reference>
<keyword evidence="2" id="KW-1185">Reference proteome</keyword>
<organism evidence="1 2">
    <name type="scientific">Catharanthus roseus</name>
    <name type="common">Madagascar periwinkle</name>
    <name type="synonym">Vinca rosea</name>
    <dbReference type="NCBI Taxonomy" id="4058"/>
    <lineage>
        <taxon>Eukaryota</taxon>
        <taxon>Viridiplantae</taxon>
        <taxon>Streptophyta</taxon>
        <taxon>Embryophyta</taxon>
        <taxon>Tracheophyta</taxon>
        <taxon>Spermatophyta</taxon>
        <taxon>Magnoliopsida</taxon>
        <taxon>eudicotyledons</taxon>
        <taxon>Gunneridae</taxon>
        <taxon>Pentapetalae</taxon>
        <taxon>asterids</taxon>
        <taxon>lamiids</taxon>
        <taxon>Gentianales</taxon>
        <taxon>Apocynaceae</taxon>
        <taxon>Rauvolfioideae</taxon>
        <taxon>Vinceae</taxon>
        <taxon>Catharanthinae</taxon>
        <taxon>Catharanthus</taxon>
    </lineage>
</organism>
<name>A0ACC0A8G0_CATRO</name>
<dbReference type="EMBL" id="CM044706">
    <property type="protein sequence ID" value="KAI5657175.1"/>
    <property type="molecule type" value="Genomic_DNA"/>
</dbReference>